<dbReference type="GeneID" id="81460872"/>
<keyword evidence="3" id="KW-1185">Reference proteome</keyword>
<proteinExistence type="predicted"/>
<comment type="caution">
    <text evidence="2">The sequence shown here is derived from an EMBL/GenBank/DDBJ whole genome shotgun (WGS) entry which is preliminary data.</text>
</comment>
<dbReference type="OrthoDB" id="4685598at2759"/>
<reference evidence="2" key="2">
    <citation type="journal article" date="2023" name="IMA Fungus">
        <title>Comparative genomic study of the Penicillium genus elucidates a diverse pangenome and 15 lateral gene transfer events.</title>
        <authorList>
            <person name="Petersen C."/>
            <person name="Sorensen T."/>
            <person name="Nielsen M.R."/>
            <person name="Sondergaard T.E."/>
            <person name="Sorensen J.L."/>
            <person name="Fitzpatrick D.A."/>
            <person name="Frisvad J.C."/>
            <person name="Nielsen K.L."/>
        </authorList>
    </citation>
    <scope>NUCLEOTIDE SEQUENCE</scope>
    <source>
        <strain evidence="2">IBT 3081</strain>
    </source>
</reference>
<gene>
    <name evidence="2" type="ORF">N7517_003959</name>
</gene>
<keyword evidence="1" id="KW-0472">Membrane</keyword>
<name>A0A9W9S9A8_9EURO</name>
<organism evidence="2 3">
    <name type="scientific">Penicillium concentricum</name>
    <dbReference type="NCBI Taxonomy" id="293559"/>
    <lineage>
        <taxon>Eukaryota</taxon>
        <taxon>Fungi</taxon>
        <taxon>Dikarya</taxon>
        <taxon>Ascomycota</taxon>
        <taxon>Pezizomycotina</taxon>
        <taxon>Eurotiomycetes</taxon>
        <taxon>Eurotiomycetidae</taxon>
        <taxon>Eurotiales</taxon>
        <taxon>Aspergillaceae</taxon>
        <taxon>Penicillium</taxon>
    </lineage>
</organism>
<protein>
    <submittedName>
        <fullName evidence="2">Transcriptional regulator family: Fungal Specific TF</fullName>
    </submittedName>
</protein>
<evidence type="ECO:0000313" key="2">
    <source>
        <dbReference type="EMBL" id="KAJ5371953.1"/>
    </source>
</evidence>
<dbReference type="RefSeq" id="XP_056577939.1">
    <property type="nucleotide sequence ID" value="XM_056721689.1"/>
</dbReference>
<sequence length="75" mass="8236">MEAAIVILTTVYCLASILVLTLARHSSMLAHLVPDIDTLQNIAIETLELWRSSGSSIERAHEMAISIRAKQPSYA</sequence>
<evidence type="ECO:0000256" key="1">
    <source>
        <dbReference type="SAM" id="Phobius"/>
    </source>
</evidence>
<dbReference type="AlphaFoldDB" id="A0A9W9S9A8"/>
<reference evidence="2" key="1">
    <citation type="submission" date="2022-12" db="EMBL/GenBank/DDBJ databases">
        <authorList>
            <person name="Petersen C."/>
        </authorList>
    </citation>
    <scope>NUCLEOTIDE SEQUENCE</scope>
    <source>
        <strain evidence="2">IBT 3081</strain>
    </source>
</reference>
<dbReference type="EMBL" id="JAPZBT010000002">
    <property type="protein sequence ID" value="KAJ5371953.1"/>
    <property type="molecule type" value="Genomic_DNA"/>
</dbReference>
<keyword evidence="1" id="KW-1133">Transmembrane helix</keyword>
<accession>A0A9W9S9A8</accession>
<keyword evidence="1" id="KW-0812">Transmembrane</keyword>
<dbReference type="Proteomes" id="UP001147752">
    <property type="component" value="Unassembled WGS sequence"/>
</dbReference>
<evidence type="ECO:0000313" key="3">
    <source>
        <dbReference type="Proteomes" id="UP001147752"/>
    </source>
</evidence>
<feature type="transmembrane region" description="Helical" evidence="1">
    <location>
        <begin position="6"/>
        <end position="23"/>
    </location>
</feature>